<keyword evidence="1" id="KW-0732">Signal</keyword>
<dbReference type="EMBL" id="JBHUGI010000034">
    <property type="protein sequence ID" value="MFD1929316.1"/>
    <property type="molecule type" value="Genomic_DNA"/>
</dbReference>
<keyword evidence="4" id="KW-1185">Reference proteome</keyword>
<gene>
    <name evidence="3" type="ORF">ACFSFY_14840</name>
</gene>
<dbReference type="Pfam" id="PF00395">
    <property type="entry name" value="SLH"/>
    <property type="match status" value="1"/>
</dbReference>
<evidence type="ECO:0000256" key="1">
    <source>
        <dbReference type="ARBA" id="ARBA00022729"/>
    </source>
</evidence>
<feature type="domain" description="SLH" evidence="2">
    <location>
        <begin position="1"/>
        <end position="39"/>
    </location>
</feature>
<feature type="domain" description="SLH" evidence="2">
    <location>
        <begin position="40"/>
        <end position="102"/>
    </location>
</feature>
<dbReference type="PROSITE" id="PS51272">
    <property type="entry name" value="SLH"/>
    <property type="match status" value="2"/>
</dbReference>
<dbReference type="InterPro" id="IPR001119">
    <property type="entry name" value="SLH_dom"/>
</dbReference>
<organism evidence="3 4">
    <name type="scientific">Sporosarcina siberiensis</name>
    <dbReference type="NCBI Taxonomy" id="1365606"/>
    <lineage>
        <taxon>Bacteria</taxon>
        <taxon>Bacillati</taxon>
        <taxon>Bacillota</taxon>
        <taxon>Bacilli</taxon>
        <taxon>Bacillales</taxon>
        <taxon>Caryophanaceae</taxon>
        <taxon>Sporosarcina</taxon>
    </lineage>
</organism>
<dbReference type="Proteomes" id="UP001597218">
    <property type="component" value="Unassembled WGS sequence"/>
</dbReference>
<evidence type="ECO:0000313" key="4">
    <source>
        <dbReference type="Proteomes" id="UP001597218"/>
    </source>
</evidence>
<evidence type="ECO:0000313" key="3">
    <source>
        <dbReference type="EMBL" id="MFD1929316.1"/>
    </source>
</evidence>
<comment type="caution">
    <text evidence="3">The sequence shown here is derived from an EMBL/GenBank/DDBJ whole genome shotgun (WGS) entry which is preliminary data.</text>
</comment>
<dbReference type="Gene3D" id="2.60.40.1220">
    <property type="match status" value="4"/>
</dbReference>
<accession>A0ABW4SJL7</accession>
<protein>
    <submittedName>
        <fullName evidence="3">S-layer homology domain-containing protein</fullName>
    </submittedName>
</protein>
<evidence type="ECO:0000259" key="2">
    <source>
        <dbReference type="PROSITE" id="PS51272"/>
    </source>
</evidence>
<reference evidence="4" key="1">
    <citation type="journal article" date="2019" name="Int. J. Syst. Evol. Microbiol.">
        <title>The Global Catalogue of Microorganisms (GCM) 10K type strain sequencing project: providing services to taxonomists for standard genome sequencing and annotation.</title>
        <authorList>
            <consortium name="The Broad Institute Genomics Platform"/>
            <consortium name="The Broad Institute Genome Sequencing Center for Infectious Disease"/>
            <person name="Wu L."/>
            <person name="Ma J."/>
        </authorList>
    </citation>
    <scope>NUCLEOTIDE SEQUENCE [LARGE SCALE GENOMIC DNA]</scope>
    <source>
        <strain evidence="4">CGMCC 4.7177</strain>
    </source>
</reference>
<proteinExistence type="predicted"/>
<name>A0ABW4SJL7_9BACL</name>
<sequence>MVAGQTATTFAPDAKITRGELAVLLVKAYGLEKVNVDNVELPFTDVAEGMFYEKSIKILHSEGLIKGQSATKFGPKEDMKRGDFAWLSANLDYVHGEKLPKPVEEVVTATKVVSVSATNLKEVTVTFDGKVEATEDNFLIDGVAVHEDNFKLSDDKKTVTLFNAATPKQGQKVKVAVQNIANIDTKLYDVVVSDSQLPQVASVETVGNELVKITFTEPIATGTASISNFKINNAVRSGAVTLSNMNKTVNIALSSPLADGEYTLVVDPTNVKDFAAYSIGLNESKFTVTKDAALPGYTVVSSTQQEVKIKFDREVKAVSPADMDLYWTNNGTKHYATESQSTLDPSVWTFSFTEGNRLPSGENTLKIDKVVDFSGNSKVDYEVKVNSTVDTVRPEYQSVKQVNARTLEFKFSKAVELNVANYTVTDSKGVALGKSGVAYKGTDKTTVVLTLTSDIRADRNPYSITIKDVIDTTYLKNKITDTTVSLDTEDKVAPTVVGNAVRSGNIISITFSEDINQSEVDLSNFRYSTTNGSTFETLPATSYIEFVGTKTVNITLPANFGPSNSLTAASLLGGSNFYVVDVKDLAGNKNVAKTLTVANAAATVSAGTVMAHDTKTLYFEPSVALANVFNGDFVVTAGSKTLKVANAELVTADDDVNKLAKTGTGHDLTGVAVGDQLVKITLEDALNADGKYTVDGTSTAVTISTKTGVDVTKSALGVPLSITNASVTDKIVSAAPVKANFSFINAATDKLNITSAFITNENVKVEFLVSASSDVSALPATVANPYSTFGNSGVGTVFTVGTTTEATVTPTIGDKLYVRYIDVNLNTTAWVNIDQDRALAPSATFTYATKTIGSVTDVHEYSVDNGTWVAVPTGATSVVLASNPSTNVKVRVAATATLPASDTQTITIGSVLAAPTGVAIAAATITTGATKLTGVATDGTVEYSINGGIFVNIANAAAADDIAVNVGDSIVVRYAAVNSTPPSNTTAPIIVVAGNLKP</sequence>
<dbReference type="RefSeq" id="WP_381539644.1">
    <property type="nucleotide sequence ID" value="NZ_JBHUGI010000034.1"/>
</dbReference>
<dbReference type="InterPro" id="IPR014755">
    <property type="entry name" value="Cu-Rt/internalin_Ig-like"/>
</dbReference>